<gene>
    <name evidence="3" type="ORF">Pen02_83370</name>
</gene>
<keyword evidence="2" id="KW-1133">Transmembrane helix</keyword>
<sequence length="145" mass="15036">MTDEGLDPITLRSGSYEDRASDLQPAPMSLPKANGTPALRRSSRGEHPLAEAGLGVTSSLAVAGWLAAGTLIVMLVNDRSGPEAMTGLAVAFSMPPVLVTALGFSAAAVFIWHRYRGGRVSLVVSIMAALAAVVAPLIWIAVVIQ</sequence>
<reference evidence="3 4" key="1">
    <citation type="submission" date="2021-01" db="EMBL/GenBank/DDBJ databases">
        <title>Whole genome shotgun sequence of Plantactinospora endophytica NBRC 110450.</title>
        <authorList>
            <person name="Komaki H."/>
            <person name="Tamura T."/>
        </authorList>
    </citation>
    <scope>NUCLEOTIDE SEQUENCE [LARGE SCALE GENOMIC DNA]</scope>
    <source>
        <strain evidence="3 4">NBRC 110450</strain>
    </source>
</reference>
<keyword evidence="4" id="KW-1185">Reference proteome</keyword>
<dbReference type="RefSeq" id="WP_203871664.1">
    <property type="nucleotide sequence ID" value="NZ_BONW01000069.1"/>
</dbReference>
<dbReference type="Proteomes" id="UP000646749">
    <property type="component" value="Unassembled WGS sequence"/>
</dbReference>
<organism evidence="3 4">
    <name type="scientific">Plantactinospora endophytica</name>
    <dbReference type="NCBI Taxonomy" id="673535"/>
    <lineage>
        <taxon>Bacteria</taxon>
        <taxon>Bacillati</taxon>
        <taxon>Actinomycetota</taxon>
        <taxon>Actinomycetes</taxon>
        <taxon>Micromonosporales</taxon>
        <taxon>Micromonosporaceae</taxon>
        <taxon>Plantactinospora</taxon>
    </lineage>
</organism>
<accession>A0ABQ4EFA4</accession>
<evidence type="ECO:0000256" key="1">
    <source>
        <dbReference type="SAM" id="MobiDB-lite"/>
    </source>
</evidence>
<proteinExistence type="predicted"/>
<evidence type="ECO:0000313" key="4">
    <source>
        <dbReference type="Proteomes" id="UP000646749"/>
    </source>
</evidence>
<keyword evidence="2" id="KW-0472">Membrane</keyword>
<feature type="transmembrane region" description="Helical" evidence="2">
    <location>
        <begin position="122"/>
        <end position="144"/>
    </location>
</feature>
<feature type="region of interest" description="Disordered" evidence="1">
    <location>
        <begin position="1"/>
        <end position="44"/>
    </location>
</feature>
<name>A0ABQ4EFA4_9ACTN</name>
<keyword evidence="2" id="KW-0812">Transmembrane</keyword>
<dbReference type="EMBL" id="BONW01000069">
    <property type="protein sequence ID" value="GIG93401.1"/>
    <property type="molecule type" value="Genomic_DNA"/>
</dbReference>
<evidence type="ECO:0000256" key="2">
    <source>
        <dbReference type="SAM" id="Phobius"/>
    </source>
</evidence>
<feature type="transmembrane region" description="Helical" evidence="2">
    <location>
        <begin position="88"/>
        <end position="110"/>
    </location>
</feature>
<protein>
    <submittedName>
        <fullName evidence="3">Uncharacterized protein</fullName>
    </submittedName>
</protein>
<feature type="transmembrane region" description="Helical" evidence="2">
    <location>
        <begin position="49"/>
        <end position="76"/>
    </location>
</feature>
<evidence type="ECO:0000313" key="3">
    <source>
        <dbReference type="EMBL" id="GIG93401.1"/>
    </source>
</evidence>
<comment type="caution">
    <text evidence="3">The sequence shown here is derived from an EMBL/GenBank/DDBJ whole genome shotgun (WGS) entry which is preliminary data.</text>
</comment>